<dbReference type="AlphaFoldDB" id="A0AAD4YKD0"/>
<gene>
    <name evidence="2" type="ORF">L3X38_041554</name>
</gene>
<reference evidence="2 3" key="1">
    <citation type="journal article" date="2022" name="G3 (Bethesda)">
        <title>Whole-genome sequence and methylome profiling of the almond [Prunus dulcis (Mill.) D.A. Webb] cultivar 'Nonpareil'.</title>
        <authorList>
            <person name="D'Amico-Willman K.M."/>
            <person name="Ouma W.Z."/>
            <person name="Meulia T."/>
            <person name="Sideli G.M."/>
            <person name="Gradziel T.M."/>
            <person name="Fresnedo-Ramirez J."/>
        </authorList>
    </citation>
    <scope>NUCLEOTIDE SEQUENCE [LARGE SCALE GENOMIC DNA]</scope>
    <source>
        <strain evidence="2">Clone GOH B32 T37-40</strain>
    </source>
</reference>
<evidence type="ECO:0000313" key="2">
    <source>
        <dbReference type="EMBL" id="KAI5312381.1"/>
    </source>
</evidence>
<accession>A0AAD4YKD0</accession>
<dbReference type="Proteomes" id="UP001054821">
    <property type="component" value="Chromosome 8"/>
</dbReference>
<protein>
    <submittedName>
        <fullName evidence="2">Uncharacterized protein</fullName>
    </submittedName>
</protein>
<comment type="caution">
    <text evidence="2">The sequence shown here is derived from an EMBL/GenBank/DDBJ whole genome shotgun (WGS) entry which is preliminary data.</text>
</comment>
<keyword evidence="1" id="KW-0812">Transmembrane</keyword>
<organism evidence="2 3">
    <name type="scientific">Prunus dulcis</name>
    <name type="common">Almond</name>
    <name type="synonym">Amygdalus dulcis</name>
    <dbReference type="NCBI Taxonomy" id="3755"/>
    <lineage>
        <taxon>Eukaryota</taxon>
        <taxon>Viridiplantae</taxon>
        <taxon>Streptophyta</taxon>
        <taxon>Embryophyta</taxon>
        <taxon>Tracheophyta</taxon>
        <taxon>Spermatophyta</taxon>
        <taxon>Magnoliopsida</taxon>
        <taxon>eudicotyledons</taxon>
        <taxon>Gunneridae</taxon>
        <taxon>Pentapetalae</taxon>
        <taxon>rosids</taxon>
        <taxon>fabids</taxon>
        <taxon>Rosales</taxon>
        <taxon>Rosaceae</taxon>
        <taxon>Amygdaloideae</taxon>
        <taxon>Amygdaleae</taxon>
        <taxon>Prunus</taxon>
    </lineage>
</organism>
<name>A0AAD4YKD0_PRUDU</name>
<evidence type="ECO:0000256" key="1">
    <source>
        <dbReference type="SAM" id="Phobius"/>
    </source>
</evidence>
<dbReference type="EMBL" id="JAJFAZ020000008">
    <property type="protein sequence ID" value="KAI5312381.1"/>
    <property type="molecule type" value="Genomic_DNA"/>
</dbReference>
<keyword evidence="3" id="KW-1185">Reference proteome</keyword>
<keyword evidence="1" id="KW-0472">Membrane</keyword>
<feature type="transmembrane region" description="Helical" evidence="1">
    <location>
        <begin position="90"/>
        <end position="110"/>
    </location>
</feature>
<evidence type="ECO:0000313" key="3">
    <source>
        <dbReference type="Proteomes" id="UP001054821"/>
    </source>
</evidence>
<proteinExistence type="predicted"/>
<keyword evidence="1" id="KW-1133">Transmembrane helix</keyword>
<sequence>MATGKEGDNGSRRDSVNFRVLDEAWHRLGDRPPVGVHVGARAGDVQERVASASSSFRAKVDGIPQRCSALDELETQNDPLTGIQGRVTRVALRGIVSSVGVMMVFLLLGIPLA</sequence>